<dbReference type="EMBL" id="RBZN01000081">
    <property type="protein sequence ID" value="RKQ12513.1"/>
    <property type="molecule type" value="Genomic_DNA"/>
</dbReference>
<sequence>MKGIKLNDLLTIRQENELWFINNERSVFVSTRAFGALQKDLIENIGINRLKAFFFKYGFQLGMEDAQDIVKNNPTLSLMEKIELGPIIHALKGYTKSRITESELKVEGNKVTSLYFKGVWENSYEAEQHLKNFGNRQGPVCYTLSGYATGFVKEVIGEDVFFKELQCQGDGAPCCVWEGRLLSEWKQEAEEFFSYSKELPILKELEQTNEKLIIERNNLAFVSKTYNDLTNELIKGNDINSILNILYKQNHVPIVIEDSRQHVIASKGITLENFITVSNQFSEFSVVNECHTKVKIFTFPNGISLKTPIYLLGQIVGYCYFIYEDEKVPNYEIDSMILDRLASICSLLFLKEKTEIDSMEQVKGHFLEEIISGKYTKQEITRKADFIQLNLSDSFYIVTLTYKFMNSNAETQFTFYKKILEMVSTYFREEKNINVLIGQQPESLILLITEKQVQHNIEKVIKALISNLKKQIKNAYFLAGISSKNSNIVDTRVALDEACSAVRLSSRDKPITLFSDLGVLGILINNENEQSIKKIIREQLGILYENIDDNKLDLIETLYHFLEQGGNLDQTADNLALSKSGLRYRLNKITCLLDCDLRNPQKQFQLMLALKAFKIVEHDKIKQLQID</sequence>
<comment type="caution">
    <text evidence="3">The sequence shown here is derived from an EMBL/GenBank/DDBJ whole genome shotgun (WGS) entry which is preliminary data.</text>
</comment>
<dbReference type="OrthoDB" id="154713at2"/>
<dbReference type="Pfam" id="PF17853">
    <property type="entry name" value="GGDEF_2"/>
    <property type="match status" value="1"/>
</dbReference>
<name>A0A494YSB0_9BACL</name>
<dbReference type="InterPro" id="IPR041522">
    <property type="entry name" value="CdaR_GGDEF"/>
</dbReference>
<dbReference type="InterPro" id="IPR010523">
    <property type="entry name" value="XylR_N"/>
</dbReference>
<dbReference type="Pfam" id="PF02830">
    <property type="entry name" value="V4R"/>
    <property type="match status" value="1"/>
</dbReference>
<dbReference type="InterPro" id="IPR024096">
    <property type="entry name" value="NO_sig/Golgi_transp_ligand-bd"/>
</dbReference>
<accession>A0A494YSB0</accession>
<dbReference type="InterPro" id="IPR004096">
    <property type="entry name" value="V4R"/>
</dbReference>
<dbReference type="InterPro" id="IPR042070">
    <property type="entry name" value="PucR_C-HTH_sf"/>
</dbReference>
<dbReference type="SUPFAM" id="SSF111126">
    <property type="entry name" value="Ligand-binding domain in the NO signalling and Golgi transport"/>
    <property type="match status" value="1"/>
</dbReference>
<evidence type="ECO:0000313" key="3">
    <source>
        <dbReference type="EMBL" id="RKQ12513.1"/>
    </source>
</evidence>
<dbReference type="Pfam" id="PF13556">
    <property type="entry name" value="HTH_30"/>
    <property type="match status" value="1"/>
</dbReference>
<dbReference type="Proteomes" id="UP000272238">
    <property type="component" value="Unassembled WGS sequence"/>
</dbReference>
<dbReference type="AlphaFoldDB" id="A0A494YSB0"/>
<dbReference type="InterPro" id="IPR025736">
    <property type="entry name" value="PucR_C-HTH_dom"/>
</dbReference>
<evidence type="ECO:0000313" key="4">
    <source>
        <dbReference type="Proteomes" id="UP000272238"/>
    </source>
</evidence>
<dbReference type="Pfam" id="PF06505">
    <property type="entry name" value="XylR_N"/>
    <property type="match status" value="1"/>
</dbReference>
<reference evidence="3 4" key="1">
    <citation type="journal article" date="2016" name="Antonie Van Leeuwenhoek">
        <title>Lysinibacillus endophyticus sp. nov., an indole-3-acetic acid producing endophytic bacterium isolated from corn root (Zea mays cv. Xinken-5).</title>
        <authorList>
            <person name="Yu J."/>
            <person name="Guan X."/>
            <person name="Liu C."/>
            <person name="Xiang W."/>
            <person name="Yu Z."/>
            <person name="Liu X."/>
            <person name="Wang G."/>
        </authorList>
    </citation>
    <scope>NUCLEOTIDE SEQUENCE [LARGE SCALE GENOMIC DNA]</scope>
    <source>
        <strain evidence="3 4">DSM 100506</strain>
    </source>
</reference>
<dbReference type="Gene3D" id="3.30.1380.20">
    <property type="entry name" value="Trafficking protein particle complex subunit 3"/>
    <property type="match status" value="1"/>
</dbReference>
<dbReference type="PANTHER" id="PTHR33744:SF1">
    <property type="entry name" value="DNA-BINDING TRANSCRIPTIONAL ACTIVATOR ADER"/>
    <property type="match status" value="1"/>
</dbReference>
<gene>
    <name evidence="3" type="ORF">D8M03_16875</name>
</gene>
<dbReference type="SMART" id="SM00989">
    <property type="entry name" value="V4R"/>
    <property type="match status" value="1"/>
</dbReference>
<proteinExistence type="inferred from homology"/>
<dbReference type="PANTHER" id="PTHR33744">
    <property type="entry name" value="CARBOHYDRATE DIACID REGULATOR"/>
    <property type="match status" value="1"/>
</dbReference>
<evidence type="ECO:0000256" key="1">
    <source>
        <dbReference type="ARBA" id="ARBA00006754"/>
    </source>
</evidence>
<evidence type="ECO:0000259" key="2">
    <source>
        <dbReference type="SMART" id="SM00989"/>
    </source>
</evidence>
<organism evidence="3 4">
    <name type="scientific">Ureibacillus endophyticus</name>
    <dbReference type="NCBI Taxonomy" id="1978490"/>
    <lineage>
        <taxon>Bacteria</taxon>
        <taxon>Bacillati</taxon>
        <taxon>Bacillota</taxon>
        <taxon>Bacilli</taxon>
        <taxon>Bacillales</taxon>
        <taxon>Caryophanaceae</taxon>
        <taxon>Ureibacillus</taxon>
    </lineage>
</organism>
<dbReference type="Gene3D" id="1.10.10.2840">
    <property type="entry name" value="PucR C-terminal helix-turn-helix domain"/>
    <property type="match status" value="1"/>
</dbReference>
<protein>
    <submittedName>
        <fullName evidence="3">PucR family transcriptional regulator</fullName>
    </submittedName>
</protein>
<dbReference type="RefSeq" id="WP_121215965.1">
    <property type="nucleotide sequence ID" value="NZ_RBZN01000081.1"/>
</dbReference>
<keyword evidence="4" id="KW-1185">Reference proteome</keyword>
<comment type="similarity">
    <text evidence="1">Belongs to the CdaR family.</text>
</comment>
<feature type="domain" description="4-vinyl reductase 4VR" evidence="2">
    <location>
        <begin position="119"/>
        <end position="181"/>
    </location>
</feature>
<dbReference type="InterPro" id="IPR051448">
    <property type="entry name" value="CdaR-like_regulators"/>
</dbReference>